<evidence type="ECO:0000313" key="5">
    <source>
        <dbReference type="Proteomes" id="UP000190166"/>
    </source>
</evidence>
<dbReference type="STRING" id="393003.SAMN05660461_4483"/>
<sequence length="348" mass="40423">MPRFVIDCERMKYPNNGLYTYCSELGQTLTKLISPPEELYFYLPSYKETLFSNHPHYKQKAWHKLWMPYSKDIQLWHTTYQLSDYIPASPDIKRVLTIHDLNFLYKPNYKHKISGQLAKVQRMINKADHLITISNYVKEDVLQHLEIGDTPLSVIYNGCDVKSFPSFNEPLYRPSRPFLFTIGTILPKKNFHVIPRLLKDTDYELIIAGNANTTYQKQILQEAAAYGVLDRVKIIGPIDEKSKYWYFSNCAAFVFPSIAEGFGIPVIEAMHYGKPVFLSDKTSLPEIGGDLAYYFENFDPAYMQDVFNKGMAHYEATQPMAALKKHADSFRWEEIGEQYLNIYRSLIA</sequence>
<dbReference type="GO" id="GO:0016757">
    <property type="term" value="F:glycosyltransferase activity"/>
    <property type="evidence" value="ECO:0007669"/>
    <property type="project" value="InterPro"/>
</dbReference>
<proteinExistence type="predicted"/>
<reference evidence="5" key="1">
    <citation type="submission" date="2017-02" db="EMBL/GenBank/DDBJ databases">
        <authorList>
            <person name="Varghese N."/>
            <person name="Submissions S."/>
        </authorList>
    </citation>
    <scope>NUCLEOTIDE SEQUENCE [LARGE SCALE GENOMIC DNA]</scope>
    <source>
        <strain evidence="5">DSM 18108</strain>
    </source>
</reference>
<evidence type="ECO:0000259" key="2">
    <source>
        <dbReference type="Pfam" id="PF00534"/>
    </source>
</evidence>
<dbReference type="Proteomes" id="UP000190166">
    <property type="component" value="Unassembled WGS sequence"/>
</dbReference>
<dbReference type="EMBL" id="FUZZ01000003">
    <property type="protein sequence ID" value="SKD08611.1"/>
    <property type="molecule type" value="Genomic_DNA"/>
</dbReference>
<dbReference type="Pfam" id="PF13439">
    <property type="entry name" value="Glyco_transf_4"/>
    <property type="match status" value="1"/>
</dbReference>
<feature type="domain" description="Glycosyltransferase subfamily 4-like N-terminal" evidence="3">
    <location>
        <begin position="72"/>
        <end position="161"/>
    </location>
</feature>
<dbReference type="Gene3D" id="3.40.50.2000">
    <property type="entry name" value="Glycogen Phosphorylase B"/>
    <property type="match status" value="2"/>
</dbReference>
<keyword evidence="1 4" id="KW-0808">Transferase</keyword>
<accession>A0A1T5P7D5</accession>
<dbReference type="PANTHER" id="PTHR46401">
    <property type="entry name" value="GLYCOSYLTRANSFERASE WBBK-RELATED"/>
    <property type="match status" value="1"/>
</dbReference>
<dbReference type="GO" id="GO:0009103">
    <property type="term" value="P:lipopolysaccharide biosynthetic process"/>
    <property type="evidence" value="ECO:0007669"/>
    <property type="project" value="TreeGrafter"/>
</dbReference>
<dbReference type="RefSeq" id="WP_079471735.1">
    <property type="nucleotide sequence ID" value="NZ_FUZZ01000003.1"/>
</dbReference>
<organism evidence="4 5">
    <name type="scientific">Chitinophaga ginsengisegetis</name>
    <dbReference type="NCBI Taxonomy" id="393003"/>
    <lineage>
        <taxon>Bacteria</taxon>
        <taxon>Pseudomonadati</taxon>
        <taxon>Bacteroidota</taxon>
        <taxon>Chitinophagia</taxon>
        <taxon>Chitinophagales</taxon>
        <taxon>Chitinophagaceae</taxon>
        <taxon>Chitinophaga</taxon>
    </lineage>
</organism>
<dbReference type="Pfam" id="PF00534">
    <property type="entry name" value="Glycos_transf_1"/>
    <property type="match status" value="1"/>
</dbReference>
<evidence type="ECO:0000256" key="1">
    <source>
        <dbReference type="ARBA" id="ARBA00022679"/>
    </source>
</evidence>
<dbReference type="AlphaFoldDB" id="A0A1T5P7D5"/>
<feature type="domain" description="Glycosyl transferase family 1" evidence="2">
    <location>
        <begin position="174"/>
        <end position="292"/>
    </location>
</feature>
<dbReference type="SUPFAM" id="SSF53756">
    <property type="entry name" value="UDP-Glycosyltransferase/glycogen phosphorylase"/>
    <property type="match status" value="1"/>
</dbReference>
<name>A0A1T5P7D5_9BACT</name>
<evidence type="ECO:0000259" key="3">
    <source>
        <dbReference type="Pfam" id="PF13439"/>
    </source>
</evidence>
<dbReference type="PANTHER" id="PTHR46401:SF2">
    <property type="entry name" value="GLYCOSYLTRANSFERASE WBBK-RELATED"/>
    <property type="match status" value="1"/>
</dbReference>
<protein>
    <submittedName>
        <fullName evidence="4">Glycosyltransferase involved in cell wall bisynthesis</fullName>
    </submittedName>
</protein>
<evidence type="ECO:0000313" key="4">
    <source>
        <dbReference type="EMBL" id="SKD08611.1"/>
    </source>
</evidence>
<gene>
    <name evidence="4" type="ORF">SAMN05660461_4483</name>
</gene>
<dbReference type="InterPro" id="IPR028098">
    <property type="entry name" value="Glyco_trans_4-like_N"/>
</dbReference>
<dbReference type="CDD" id="cd03809">
    <property type="entry name" value="GT4_MtfB-like"/>
    <property type="match status" value="1"/>
</dbReference>
<keyword evidence="5" id="KW-1185">Reference proteome</keyword>
<dbReference type="InterPro" id="IPR001296">
    <property type="entry name" value="Glyco_trans_1"/>
</dbReference>